<protein>
    <submittedName>
        <fullName evidence="4">Di-sulfide bridge nucleocytoplasmic transport domain-containing protein</fullName>
    </submittedName>
</protein>
<dbReference type="SMART" id="SM01042">
    <property type="entry name" value="Brr6_like_C_C"/>
    <property type="match status" value="1"/>
</dbReference>
<dbReference type="AlphaFoldDB" id="A0AAJ0BXU8"/>
<feature type="compositionally biased region" description="Polar residues" evidence="1">
    <location>
        <begin position="475"/>
        <end position="485"/>
    </location>
</feature>
<dbReference type="Pfam" id="PF10104">
    <property type="entry name" value="Brr6_like_C_C"/>
    <property type="match status" value="1"/>
</dbReference>
<keyword evidence="2" id="KW-0812">Transmembrane</keyword>
<feature type="compositionally biased region" description="Basic and acidic residues" evidence="1">
    <location>
        <begin position="165"/>
        <end position="177"/>
    </location>
</feature>
<feature type="region of interest" description="Disordered" evidence="1">
    <location>
        <begin position="157"/>
        <end position="230"/>
    </location>
</feature>
<proteinExistence type="predicted"/>
<sequence>MNRRTFEGPMDWEYQNQGPVDLSSPFAKISRGQTTSSFNTPSKYGKQAPNPFATATSGRSPSKQQPQPPHSSLFNPQIQNKFSAPPFRNPAFTTPQKRVDELAYSECSGAESSPAMTDTSEMPPDTPDLDRPDDFAKMTITPSTANRALFHRKNSVGARAPGRGEVPRGKAEIQLRDRIRKRKRQVGDKDVGSVRHRVSHDSDGSDSDWEADATGSMRKGTAKGRKGSSSGPGWFGSFLMAIGNNPSVPAILSRWVQLAVNIVLVGGFLWFIYSGISMMRSDLANATEKARALVLAEMQACTHEYTKNRCAPKSERLPALDKVCEEWEACMNQDPSSVMKVQVSARNVAEIINEFVGVMSLKAWGFILSALLVAILANNIGFGKLRDASYSEPAKVANPFPSQAAAPPMLTSPQHDSHQAYIWAPIGQTPRRFRREIFAAEATDTDNSPEVKAIMPQTPSGRRSPSKGERGRSPTKGSRSPSKGY</sequence>
<feature type="region of interest" description="Disordered" evidence="1">
    <location>
        <begin position="106"/>
        <end position="132"/>
    </location>
</feature>
<feature type="compositionally biased region" description="Polar residues" evidence="1">
    <location>
        <begin position="31"/>
        <end position="42"/>
    </location>
</feature>
<dbReference type="GO" id="GO:0055088">
    <property type="term" value="P:lipid homeostasis"/>
    <property type="evidence" value="ECO:0007669"/>
    <property type="project" value="InterPro"/>
</dbReference>
<evidence type="ECO:0000259" key="3">
    <source>
        <dbReference type="SMART" id="SM01042"/>
    </source>
</evidence>
<comment type="caution">
    <text evidence="4">The sequence shown here is derived from an EMBL/GenBank/DDBJ whole genome shotgun (WGS) entry which is preliminary data.</text>
</comment>
<gene>
    <name evidence="4" type="ORF">QBC33DRAFT_545756</name>
</gene>
<organism evidence="4 5">
    <name type="scientific">Phialemonium atrogriseum</name>
    <dbReference type="NCBI Taxonomy" id="1093897"/>
    <lineage>
        <taxon>Eukaryota</taxon>
        <taxon>Fungi</taxon>
        <taxon>Dikarya</taxon>
        <taxon>Ascomycota</taxon>
        <taxon>Pezizomycotina</taxon>
        <taxon>Sordariomycetes</taxon>
        <taxon>Sordariomycetidae</taxon>
        <taxon>Cephalothecales</taxon>
        <taxon>Cephalothecaceae</taxon>
        <taxon>Phialemonium</taxon>
    </lineage>
</organism>
<keyword evidence="2" id="KW-0472">Membrane</keyword>
<dbReference type="PANTHER" id="PTHR28136:SF1">
    <property type="entry name" value="NUCLEUS EXPORT PROTEIN BRL1"/>
    <property type="match status" value="1"/>
</dbReference>
<feature type="region of interest" description="Disordered" evidence="1">
    <location>
        <begin position="440"/>
        <end position="485"/>
    </location>
</feature>
<dbReference type="RefSeq" id="XP_060281322.1">
    <property type="nucleotide sequence ID" value="XM_060428596.1"/>
</dbReference>
<evidence type="ECO:0000313" key="5">
    <source>
        <dbReference type="Proteomes" id="UP001244011"/>
    </source>
</evidence>
<feature type="transmembrane region" description="Helical" evidence="2">
    <location>
        <begin position="255"/>
        <end position="273"/>
    </location>
</feature>
<evidence type="ECO:0000256" key="1">
    <source>
        <dbReference type="SAM" id="MobiDB-lite"/>
    </source>
</evidence>
<reference evidence="4" key="1">
    <citation type="submission" date="2023-06" db="EMBL/GenBank/DDBJ databases">
        <title>Genome-scale phylogeny and comparative genomics of the fungal order Sordariales.</title>
        <authorList>
            <consortium name="Lawrence Berkeley National Laboratory"/>
            <person name="Hensen N."/>
            <person name="Bonometti L."/>
            <person name="Westerberg I."/>
            <person name="Brannstrom I.O."/>
            <person name="Guillou S."/>
            <person name="Cros-Aarteil S."/>
            <person name="Calhoun S."/>
            <person name="Haridas S."/>
            <person name="Kuo A."/>
            <person name="Mondo S."/>
            <person name="Pangilinan J."/>
            <person name="Riley R."/>
            <person name="Labutti K."/>
            <person name="Andreopoulos B."/>
            <person name="Lipzen A."/>
            <person name="Chen C."/>
            <person name="Yanf M."/>
            <person name="Daum C."/>
            <person name="Ng V."/>
            <person name="Clum A."/>
            <person name="Steindorff A."/>
            <person name="Ohm R."/>
            <person name="Martin F."/>
            <person name="Silar P."/>
            <person name="Natvig D."/>
            <person name="Lalanne C."/>
            <person name="Gautier V."/>
            <person name="Ament-Velasquez S.L."/>
            <person name="Kruys A."/>
            <person name="Hutchinson M.I."/>
            <person name="Powell A.J."/>
            <person name="Barry K."/>
            <person name="Miller A.N."/>
            <person name="Grigoriev I.V."/>
            <person name="Debuchy R."/>
            <person name="Gladieux P."/>
            <person name="Thoren M.H."/>
            <person name="Johannesson H."/>
        </authorList>
    </citation>
    <scope>NUCLEOTIDE SEQUENCE</scope>
    <source>
        <strain evidence="4">8032-3</strain>
    </source>
</reference>
<name>A0AAJ0BXU8_9PEZI</name>
<feature type="transmembrane region" description="Helical" evidence="2">
    <location>
        <begin position="363"/>
        <end position="382"/>
    </location>
</feature>
<evidence type="ECO:0000256" key="2">
    <source>
        <dbReference type="SAM" id="Phobius"/>
    </source>
</evidence>
<dbReference type="GO" id="GO:0006998">
    <property type="term" value="P:nuclear envelope organization"/>
    <property type="evidence" value="ECO:0007669"/>
    <property type="project" value="InterPro"/>
</dbReference>
<evidence type="ECO:0000313" key="4">
    <source>
        <dbReference type="EMBL" id="KAK1765109.1"/>
    </source>
</evidence>
<feature type="region of interest" description="Disordered" evidence="1">
    <location>
        <begin position="1"/>
        <end position="93"/>
    </location>
</feature>
<dbReference type="PANTHER" id="PTHR28136">
    <property type="entry name" value="NUCLEUS EXPORT PROTEIN BRR6"/>
    <property type="match status" value="1"/>
</dbReference>
<feature type="domain" description="Brl1/Brr6" evidence="3">
    <location>
        <begin position="252"/>
        <end position="386"/>
    </location>
</feature>
<keyword evidence="2" id="KW-1133">Transmembrane helix</keyword>
<dbReference type="GO" id="GO:0031965">
    <property type="term" value="C:nuclear membrane"/>
    <property type="evidence" value="ECO:0007669"/>
    <property type="project" value="InterPro"/>
</dbReference>
<dbReference type="EMBL" id="MU839017">
    <property type="protein sequence ID" value="KAK1765109.1"/>
    <property type="molecule type" value="Genomic_DNA"/>
</dbReference>
<dbReference type="InterPro" id="IPR040202">
    <property type="entry name" value="Brl1/Brr6"/>
</dbReference>
<dbReference type="GeneID" id="85311783"/>
<keyword evidence="5" id="KW-1185">Reference proteome</keyword>
<feature type="compositionally biased region" description="Basic and acidic residues" evidence="1">
    <location>
        <begin position="185"/>
        <end position="203"/>
    </location>
</feature>
<dbReference type="InterPro" id="IPR018767">
    <property type="entry name" value="Brl1/Brr6_dom"/>
</dbReference>
<accession>A0AAJ0BXU8</accession>
<dbReference type="Proteomes" id="UP001244011">
    <property type="component" value="Unassembled WGS sequence"/>
</dbReference>
<feature type="compositionally biased region" description="Polar residues" evidence="1">
    <location>
        <begin position="110"/>
        <end position="120"/>
    </location>
</feature>
<feature type="compositionally biased region" description="Polar residues" evidence="1">
    <location>
        <begin position="73"/>
        <end position="82"/>
    </location>
</feature>